<protein>
    <submittedName>
        <fullName evidence="3">Rho-GAP domain-containing protein</fullName>
    </submittedName>
</protein>
<dbReference type="AlphaFoldDB" id="A0A183AHW6"/>
<dbReference type="WBParaSite" id="ECPE_0000656401-mRNA-1">
    <property type="protein sequence ID" value="ECPE_0000656401-mRNA-1"/>
    <property type="gene ID" value="ECPE_0000656401"/>
</dbReference>
<sequence>MRPTIQGTRLPLSGALADGCLSHLTSVATAALMTFLRRFLIPNAENTRAEADLYQVIVEKESLDQNS</sequence>
<reference evidence="3" key="1">
    <citation type="submission" date="2016-06" db="UniProtKB">
        <authorList>
            <consortium name="WormBaseParasite"/>
        </authorList>
    </citation>
    <scope>IDENTIFICATION</scope>
</reference>
<gene>
    <name evidence="1" type="ORF">ECPE_LOCUS6551</name>
</gene>
<dbReference type="Proteomes" id="UP000272942">
    <property type="component" value="Unassembled WGS sequence"/>
</dbReference>
<name>A0A183AHW6_9TREM</name>
<evidence type="ECO:0000313" key="1">
    <source>
        <dbReference type="EMBL" id="VDP78663.1"/>
    </source>
</evidence>
<keyword evidence="2" id="KW-1185">Reference proteome</keyword>
<organism evidence="3">
    <name type="scientific">Echinostoma caproni</name>
    <dbReference type="NCBI Taxonomy" id="27848"/>
    <lineage>
        <taxon>Eukaryota</taxon>
        <taxon>Metazoa</taxon>
        <taxon>Spiralia</taxon>
        <taxon>Lophotrochozoa</taxon>
        <taxon>Platyhelminthes</taxon>
        <taxon>Trematoda</taxon>
        <taxon>Digenea</taxon>
        <taxon>Plagiorchiida</taxon>
        <taxon>Echinostomata</taxon>
        <taxon>Echinostomatoidea</taxon>
        <taxon>Echinostomatidae</taxon>
        <taxon>Echinostoma</taxon>
    </lineage>
</organism>
<proteinExistence type="predicted"/>
<evidence type="ECO:0000313" key="3">
    <source>
        <dbReference type="WBParaSite" id="ECPE_0000656401-mRNA-1"/>
    </source>
</evidence>
<reference evidence="1 2" key="2">
    <citation type="submission" date="2018-11" db="EMBL/GenBank/DDBJ databases">
        <authorList>
            <consortium name="Pathogen Informatics"/>
        </authorList>
    </citation>
    <scope>NUCLEOTIDE SEQUENCE [LARGE SCALE GENOMIC DNA]</scope>
    <source>
        <strain evidence="1 2">Egypt</strain>
    </source>
</reference>
<accession>A0A183AHW6</accession>
<evidence type="ECO:0000313" key="2">
    <source>
        <dbReference type="Proteomes" id="UP000272942"/>
    </source>
</evidence>
<dbReference type="EMBL" id="UZAN01043563">
    <property type="protein sequence ID" value="VDP78663.1"/>
    <property type="molecule type" value="Genomic_DNA"/>
</dbReference>
<dbReference type="OrthoDB" id="5949187at2759"/>